<evidence type="ECO:0000313" key="5">
    <source>
        <dbReference type="Proteomes" id="UP000297429"/>
    </source>
</evidence>
<sequence>MKQNFYIPFLLFLIISLKTFASDPGRNYGCVIQGYPAKLYFSYSKDGNPYNWGPNNNTSNGLYHIYNNNSSNYEIYNDTQADGYHCGVINSKFGEYHQVGEVCFVSSGGSYLQGDLATYSVHNPTYCGTNSLPIDNYAVILLVLMGGGGFFYIRKHGVGFFDLTSEVK</sequence>
<name>A0A497YB71_9SPHI</name>
<accession>A0A497YB71</accession>
<dbReference type="EMBL" id="SOPX01000002">
    <property type="protein sequence ID" value="TFB31038.1"/>
    <property type="molecule type" value="Genomic_DNA"/>
</dbReference>
<gene>
    <name evidence="2" type="ORF">BCL90_0426</name>
    <name evidence="3" type="ORF">E3V97_10480</name>
</gene>
<dbReference type="Proteomes" id="UP000297429">
    <property type="component" value="Unassembled WGS sequence"/>
</dbReference>
<dbReference type="Proteomes" id="UP000273898">
    <property type="component" value="Unassembled WGS sequence"/>
</dbReference>
<keyword evidence="1" id="KW-0732">Signal</keyword>
<organism evidence="2 4">
    <name type="scientific">Pedobacter alluvionis</name>
    <dbReference type="NCBI Taxonomy" id="475253"/>
    <lineage>
        <taxon>Bacteria</taxon>
        <taxon>Pseudomonadati</taxon>
        <taxon>Bacteroidota</taxon>
        <taxon>Sphingobacteriia</taxon>
        <taxon>Sphingobacteriales</taxon>
        <taxon>Sphingobacteriaceae</taxon>
        <taxon>Pedobacter</taxon>
    </lineage>
</organism>
<evidence type="ECO:0000256" key="1">
    <source>
        <dbReference type="SAM" id="SignalP"/>
    </source>
</evidence>
<reference evidence="2 4" key="1">
    <citation type="submission" date="2018-10" db="EMBL/GenBank/DDBJ databases">
        <title>Genomic Encyclopedia of Archaeal and Bacterial Type Strains, Phase II (KMG-II): from individual species to whole genera.</title>
        <authorList>
            <person name="Goeker M."/>
        </authorList>
    </citation>
    <scope>NUCLEOTIDE SEQUENCE [LARGE SCALE GENOMIC DNA]</scope>
    <source>
        <strain evidence="2 4">DSM 19624</strain>
    </source>
</reference>
<dbReference type="AlphaFoldDB" id="A0A497YB71"/>
<keyword evidence="5" id="KW-1185">Reference proteome</keyword>
<proteinExistence type="predicted"/>
<dbReference type="OrthoDB" id="769380at2"/>
<feature type="chain" id="PRO_5044605860" evidence="1">
    <location>
        <begin position="22"/>
        <end position="168"/>
    </location>
</feature>
<evidence type="ECO:0000313" key="2">
    <source>
        <dbReference type="EMBL" id="RLJ79716.1"/>
    </source>
</evidence>
<comment type="caution">
    <text evidence="2">The sequence shown here is derived from an EMBL/GenBank/DDBJ whole genome shotgun (WGS) entry which is preliminary data.</text>
</comment>
<reference evidence="3 5" key="2">
    <citation type="submission" date="2019-03" db="EMBL/GenBank/DDBJ databases">
        <authorList>
            <person name="He R.-H."/>
        </authorList>
    </citation>
    <scope>NUCLEOTIDE SEQUENCE [LARGE SCALE GENOMIC DNA]</scope>
    <source>
        <strain evidence="3 5">DSM 19624</strain>
    </source>
</reference>
<evidence type="ECO:0000313" key="3">
    <source>
        <dbReference type="EMBL" id="TFB31038.1"/>
    </source>
</evidence>
<protein>
    <submittedName>
        <fullName evidence="2">Uncharacterized protein</fullName>
    </submittedName>
</protein>
<feature type="signal peptide" evidence="1">
    <location>
        <begin position="1"/>
        <end position="21"/>
    </location>
</feature>
<dbReference type="RefSeq" id="WP_121282292.1">
    <property type="nucleotide sequence ID" value="NZ_RCCK01000010.1"/>
</dbReference>
<dbReference type="EMBL" id="RCCK01000010">
    <property type="protein sequence ID" value="RLJ79716.1"/>
    <property type="molecule type" value="Genomic_DNA"/>
</dbReference>
<evidence type="ECO:0000313" key="4">
    <source>
        <dbReference type="Proteomes" id="UP000273898"/>
    </source>
</evidence>